<gene>
    <name evidence="9" type="ORF">Ciccas_004675</name>
</gene>
<keyword evidence="5" id="KW-0539">Nucleus</keyword>
<feature type="compositionally biased region" description="Polar residues" evidence="6">
    <location>
        <begin position="132"/>
        <end position="144"/>
    </location>
</feature>
<proteinExistence type="predicted"/>
<dbReference type="Gene3D" id="1.10.274.30">
    <property type="entry name" value="MRG domain"/>
    <property type="match status" value="1"/>
</dbReference>
<dbReference type="Proteomes" id="UP001626550">
    <property type="component" value="Unassembled WGS sequence"/>
</dbReference>
<dbReference type="AlphaFoldDB" id="A0ABD2QEB4"/>
<dbReference type="InterPro" id="IPR053820">
    <property type="entry name" value="MSL3_chromo-like"/>
</dbReference>
<evidence type="ECO:0000256" key="3">
    <source>
        <dbReference type="ARBA" id="ARBA00023015"/>
    </source>
</evidence>
<protein>
    <submittedName>
        <fullName evidence="9">Mortality factor 4-like protein 2</fullName>
    </submittedName>
</protein>
<dbReference type="Pfam" id="PF05712">
    <property type="entry name" value="MRG"/>
    <property type="match status" value="1"/>
</dbReference>
<comment type="subcellular location">
    <subcellularLocation>
        <location evidence="1">Nucleus</location>
    </subcellularLocation>
</comment>
<dbReference type="PANTHER" id="PTHR10880:SF48">
    <property type="entry name" value="MORTALITY FACTOR 4 LIKE 2"/>
    <property type="match status" value="1"/>
</dbReference>
<dbReference type="GO" id="GO:0005634">
    <property type="term" value="C:nucleus"/>
    <property type="evidence" value="ECO:0007669"/>
    <property type="project" value="UniProtKB-SubCell"/>
</dbReference>
<organism evidence="9 10">
    <name type="scientific">Cichlidogyrus casuarinus</name>
    <dbReference type="NCBI Taxonomy" id="1844966"/>
    <lineage>
        <taxon>Eukaryota</taxon>
        <taxon>Metazoa</taxon>
        <taxon>Spiralia</taxon>
        <taxon>Lophotrochozoa</taxon>
        <taxon>Platyhelminthes</taxon>
        <taxon>Monogenea</taxon>
        <taxon>Monopisthocotylea</taxon>
        <taxon>Dactylogyridea</taxon>
        <taxon>Ancyrocephalidae</taxon>
        <taxon>Cichlidogyrus</taxon>
    </lineage>
</organism>
<dbReference type="InterPro" id="IPR026541">
    <property type="entry name" value="MRG_dom"/>
</dbReference>
<keyword evidence="3" id="KW-0805">Transcription regulation</keyword>
<name>A0ABD2QEB4_9PLAT</name>
<dbReference type="SUPFAM" id="SSF54160">
    <property type="entry name" value="Chromo domain-like"/>
    <property type="match status" value="1"/>
</dbReference>
<dbReference type="PROSITE" id="PS51640">
    <property type="entry name" value="MRG"/>
    <property type="match status" value="1"/>
</dbReference>
<keyword evidence="4" id="KW-0804">Transcription</keyword>
<evidence type="ECO:0000256" key="4">
    <source>
        <dbReference type="ARBA" id="ARBA00023163"/>
    </source>
</evidence>
<feature type="domain" description="MRG" evidence="7">
    <location>
        <begin position="164"/>
        <end position="334"/>
    </location>
</feature>
<reference evidence="9 10" key="1">
    <citation type="submission" date="2024-11" db="EMBL/GenBank/DDBJ databases">
        <title>Adaptive evolution of stress response genes in parasites aligns with host niche diversity.</title>
        <authorList>
            <person name="Hahn C."/>
            <person name="Resl P."/>
        </authorList>
    </citation>
    <scope>NUCLEOTIDE SEQUENCE [LARGE SCALE GENOMIC DNA]</scope>
    <source>
        <strain evidence="9">EGGRZ-B1_66</strain>
        <tissue evidence="9">Body</tissue>
    </source>
</reference>
<evidence type="ECO:0000256" key="5">
    <source>
        <dbReference type="ARBA" id="ARBA00023242"/>
    </source>
</evidence>
<dbReference type="Pfam" id="PF22732">
    <property type="entry name" value="MSL3_chromo-like"/>
    <property type="match status" value="1"/>
</dbReference>
<evidence type="ECO:0000313" key="10">
    <source>
        <dbReference type="Proteomes" id="UP001626550"/>
    </source>
</evidence>
<dbReference type="EMBL" id="JBJKFK010000501">
    <property type="protein sequence ID" value="KAL3316671.1"/>
    <property type="molecule type" value="Genomic_DNA"/>
</dbReference>
<feature type="domain" description="MSL3 chromodomain-like" evidence="8">
    <location>
        <begin position="11"/>
        <end position="77"/>
    </location>
</feature>
<evidence type="ECO:0000256" key="2">
    <source>
        <dbReference type="ARBA" id="ARBA00022853"/>
    </source>
</evidence>
<accession>A0ABD2QEB4</accession>
<feature type="compositionally biased region" description="Basic and acidic residues" evidence="6">
    <location>
        <begin position="117"/>
        <end position="131"/>
    </location>
</feature>
<keyword evidence="10" id="KW-1185">Reference proteome</keyword>
<dbReference type="Gene3D" id="2.30.30.140">
    <property type="match status" value="1"/>
</dbReference>
<dbReference type="PANTHER" id="PTHR10880">
    <property type="entry name" value="MORTALITY FACTOR 4-LIKE PROTEIN"/>
    <property type="match status" value="1"/>
</dbReference>
<evidence type="ECO:0000259" key="7">
    <source>
        <dbReference type="Pfam" id="PF05712"/>
    </source>
</evidence>
<dbReference type="GO" id="GO:0006325">
    <property type="term" value="P:chromatin organization"/>
    <property type="evidence" value="ECO:0007669"/>
    <property type="project" value="UniProtKB-KW"/>
</dbReference>
<evidence type="ECO:0000313" key="9">
    <source>
        <dbReference type="EMBL" id="KAL3316671.1"/>
    </source>
</evidence>
<evidence type="ECO:0000259" key="8">
    <source>
        <dbReference type="Pfam" id="PF22732"/>
    </source>
</evidence>
<dbReference type="PIRSF" id="PIRSF038133">
    <property type="entry name" value="HAT_Nua4_EAF3/MRG15"/>
    <property type="match status" value="1"/>
</dbReference>
<evidence type="ECO:0000256" key="6">
    <source>
        <dbReference type="SAM" id="MobiDB-lite"/>
    </source>
</evidence>
<dbReference type="InterPro" id="IPR038217">
    <property type="entry name" value="MRG_C_sf"/>
</dbReference>
<dbReference type="InterPro" id="IPR016197">
    <property type="entry name" value="Chromo-like_dom_sf"/>
</dbReference>
<feature type="region of interest" description="Disordered" evidence="6">
    <location>
        <begin position="99"/>
        <end position="154"/>
    </location>
</feature>
<evidence type="ECO:0000256" key="1">
    <source>
        <dbReference type="ARBA" id="ARBA00004123"/>
    </source>
</evidence>
<keyword evidence="2" id="KW-0156">Chromatin regulator</keyword>
<dbReference type="InterPro" id="IPR008676">
    <property type="entry name" value="MRG"/>
</dbReference>
<comment type="caution">
    <text evidence="9">The sequence shown here is derived from an EMBL/GenBank/DDBJ whole genome shotgun (WGS) entry which is preliminary data.</text>
</comment>
<sequence>MSKDKQPKCNFTCGEKVLCFHGPLMYEAKCLNTKLNDAKDEWLYHVHYQGWSKNWDEWVTDKRIFKYDDNGLKKQADVEKMVKNGKKLKAIKKAEQLKQETEKEDIEIPKSQSNSQGEKDSPPQVKEEKSVKSTIKSQASSITSNRKRKSRVGDQFEEPGLLDKASLTLTIPINLRNWLLDDWDLVSRQSMLLNLPSKKPISKILSDYLDTMMNTKKEDKGASLVKPKTSALKQELRNECVFGLLLYFDTLLGSHLLYRFERLQYGEICKQNTDKKVSTLYGAPHLLRLFAKMTELAYSLRVDGTSMSFLAEYLNEILEFISLNESSYFFLDEYSVASPEYQRRAMC</sequence>